<evidence type="ECO:0000313" key="3">
    <source>
        <dbReference type="EMBL" id="KRH92849.1"/>
    </source>
</evidence>
<accession>A0A0R0M1F8</accession>
<comment type="caution">
    <text evidence="3">The sequence shown here is derived from an EMBL/GenBank/DDBJ whole genome shotgun (WGS) entry which is preliminary data.</text>
</comment>
<evidence type="ECO:0000313" key="4">
    <source>
        <dbReference type="Proteomes" id="UP000051530"/>
    </source>
</evidence>
<dbReference type="Proteomes" id="UP000051530">
    <property type="component" value="Unassembled WGS sequence"/>
</dbReference>
<dbReference type="InterPro" id="IPR033704">
    <property type="entry name" value="dUTPase_trimeric"/>
</dbReference>
<name>A0A0R0M1F8_9MICR</name>
<gene>
    <name evidence="3" type="ORF">M153_2449000279</name>
</gene>
<dbReference type="VEuPathDB" id="MicrosporidiaDB:M153_2449000279"/>
<keyword evidence="4" id="KW-1185">Reference proteome</keyword>
<evidence type="ECO:0000259" key="2">
    <source>
        <dbReference type="Pfam" id="PF00692"/>
    </source>
</evidence>
<protein>
    <submittedName>
        <fullName evidence="3">Deoxyuridine 5'-triphosphate nucleotidohydrolase</fullName>
    </submittedName>
</protein>
<dbReference type="OrthoDB" id="10261072at2759"/>
<dbReference type="SUPFAM" id="SSF51283">
    <property type="entry name" value="dUTPase-like"/>
    <property type="match status" value="1"/>
</dbReference>
<dbReference type="InterPro" id="IPR029054">
    <property type="entry name" value="dUTPase-like"/>
</dbReference>
<feature type="domain" description="dUTPase-like" evidence="2">
    <location>
        <begin position="21"/>
        <end position="93"/>
    </location>
</feature>
<dbReference type="Pfam" id="PF00692">
    <property type="entry name" value="dUTPase"/>
    <property type="match status" value="1"/>
</dbReference>
<dbReference type="AlphaFoldDB" id="A0A0R0M1F8"/>
<dbReference type="EMBL" id="LGUB01000637">
    <property type="protein sequence ID" value="KRH92849.1"/>
    <property type="molecule type" value="Genomic_DNA"/>
</dbReference>
<organism evidence="3 4">
    <name type="scientific">Pseudoloma neurophilia</name>
    <dbReference type="NCBI Taxonomy" id="146866"/>
    <lineage>
        <taxon>Eukaryota</taxon>
        <taxon>Fungi</taxon>
        <taxon>Fungi incertae sedis</taxon>
        <taxon>Microsporidia</taxon>
        <taxon>Pseudoloma</taxon>
    </lineage>
</organism>
<dbReference type="Gene3D" id="2.70.40.10">
    <property type="match status" value="1"/>
</dbReference>
<evidence type="ECO:0000256" key="1">
    <source>
        <dbReference type="ARBA" id="ARBA00022801"/>
    </source>
</evidence>
<feature type="non-terminal residue" evidence="3">
    <location>
        <position position="93"/>
    </location>
</feature>
<dbReference type="InterPro" id="IPR036157">
    <property type="entry name" value="dUTPase-like_sf"/>
</dbReference>
<dbReference type="CDD" id="cd07557">
    <property type="entry name" value="trimeric_dUTPase"/>
    <property type="match status" value="1"/>
</dbReference>
<proteinExistence type="predicted"/>
<dbReference type="GO" id="GO:0016787">
    <property type="term" value="F:hydrolase activity"/>
    <property type="evidence" value="ECO:0007669"/>
    <property type="project" value="UniProtKB-KW"/>
</dbReference>
<sequence>MTKSLNISATSTMPVNHGVLFQLFCKEPLTISKRSKAIIPVNLFTEFPVDYCMIIVNLKHGLINMAGVIDADYRGELNVICYNITDTEISLKK</sequence>
<keyword evidence="1 3" id="KW-0378">Hydrolase</keyword>
<reference evidence="3 4" key="1">
    <citation type="submission" date="2015-07" db="EMBL/GenBank/DDBJ databases">
        <title>The genome of Pseudoloma neurophilia, a relevant intracellular parasite of the zebrafish.</title>
        <authorList>
            <person name="Ndikumana S."/>
            <person name="Pelin A."/>
            <person name="Sanders J."/>
            <person name="Corradi N."/>
        </authorList>
    </citation>
    <scope>NUCLEOTIDE SEQUENCE [LARGE SCALE GENOMIC DNA]</scope>
    <source>
        <strain evidence="3 4">MK1</strain>
    </source>
</reference>